<evidence type="ECO:0000313" key="2">
    <source>
        <dbReference type="EMBL" id="OQM76351.1"/>
    </source>
</evidence>
<evidence type="ECO:0000313" key="3">
    <source>
        <dbReference type="Proteomes" id="UP000191905"/>
    </source>
</evidence>
<dbReference type="InterPro" id="IPR021333">
    <property type="entry name" value="DUF2946"/>
</dbReference>
<evidence type="ECO:0008006" key="4">
    <source>
        <dbReference type="Google" id="ProtNLM"/>
    </source>
</evidence>
<dbReference type="EMBL" id="MDET01000008">
    <property type="protein sequence ID" value="OQM76351.1"/>
    <property type="molecule type" value="Genomic_DNA"/>
</dbReference>
<feature type="signal peptide" evidence="1">
    <location>
        <begin position="1"/>
        <end position="21"/>
    </location>
</feature>
<dbReference type="Proteomes" id="UP000191905">
    <property type="component" value="Unassembled WGS sequence"/>
</dbReference>
<protein>
    <recommendedName>
        <fullName evidence="4">DUF2946 domain-containing protein</fullName>
    </recommendedName>
</protein>
<comment type="caution">
    <text evidence="2">The sequence shown here is derived from an EMBL/GenBank/DDBJ whole genome shotgun (WGS) entry which is preliminary data.</text>
</comment>
<dbReference type="Pfam" id="PF11162">
    <property type="entry name" value="DUF2946"/>
    <property type="match status" value="1"/>
</dbReference>
<sequence length="116" mass="11840">MVAAFAAAYFLLLQSLLGAFAAGAASQAAQLDAFGNVICTHEGAAPGPADTSRHTIPTCCAFGCLMAAPLLAPPVDAAAFARTIIFEPVAFRFPASAHLSFARQRSPVNPRAPPAA</sequence>
<feature type="chain" id="PRO_5010726077" description="DUF2946 domain-containing protein" evidence="1">
    <location>
        <begin position="22"/>
        <end position="116"/>
    </location>
</feature>
<gene>
    <name evidence="2" type="ORF">BFN67_14550</name>
</gene>
<proteinExistence type="predicted"/>
<dbReference type="RefSeq" id="WP_080918860.1">
    <property type="nucleotide sequence ID" value="NZ_MDET01000008.1"/>
</dbReference>
<reference evidence="2 3" key="1">
    <citation type="journal article" date="2016" name="Int. J. Syst. Evol. Microbiol.">
        <title>Pseudaminobacter manganicus sp. nov., isolated from sludge of a manganese mine.</title>
        <authorList>
            <person name="Li J."/>
            <person name="Huang J."/>
            <person name="Liao S."/>
            <person name="Wang G."/>
        </authorList>
    </citation>
    <scope>NUCLEOTIDE SEQUENCE [LARGE SCALE GENOMIC DNA]</scope>
    <source>
        <strain evidence="2 3">JH-7</strain>
    </source>
</reference>
<dbReference type="STRING" id="1873176.BFN67_14550"/>
<keyword evidence="1" id="KW-0732">Signal</keyword>
<accession>A0A1V8RT11</accession>
<dbReference type="AlphaFoldDB" id="A0A1V8RT11"/>
<keyword evidence="3" id="KW-1185">Reference proteome</keyword>
<name>A0A1V8RT11_9HYPH</name>
<organism evidence="2 3">
    <name type="scientific">Manganibacter manganicus</name>
    <dbReference type="NCBI Taxonomy" id="1873176"/>
    <lineage>
        <taxon>Bacteria</taxon>
        <taxon>Pseudomonadati</taxon>
        <taxon>Pseudomonadota</taxon>
        <taxon>Alphaproteobacteria</taxon>
        <taxon>Hyphomicrobiales</taxon>
        <taxon>Phyllobacteriaceae</taxon>
        <taxon>Manganibacter</taxon>
    </lineage>
</organism>
<evidence type="ECO:0000256" key="1">
    <source>
        <dbReference type="SAM" id="SignalP"/>
    </source>
</evidence>
<dbReference type="OrthoDB" id="7365878at2"/>